<dbReference type="InterPro" id="IPR011990">
    <property type="entry name" value="TPR-like_helical_dom_sf"/>
</dbReference>
<dbReference type="EMBL" id="JBEFKJ010000015">
    <property type="protein sequence ID" value="KAL2042099.1"/>
    <property type="molecule type" value="Genomic_DNA"/>
</dbReference>
<dbReference type="PANTHER" id="PTHR38926:SF5">
    <property type="entry name" value="F-BOX AND LEUCINE-RICH REPEAT PROTEIN 6"/>
    <property type="match status" value="1"/>
</dbReference>
<dbReference type="InterPro" id="IPR032675">
    <property type="entry name" value="LRR_dom_sf"/>
</dbReference>
<dbReference type="SUPFAM" id="SSF52047">
    <property type="entry name" value="RNI-like"/>
    <property type="match status" value="1"/>
</dbReference>
<dbReference type="PROSITE" id="PS50181">
    <property type="entry name" value="FBOX"/>
    <property type="match status" value="1"/>
</dbReference>
<keyword evidence="3" id="KW-1185">Reference proteome</keyword>
<sequence>MDGDEESMPDAIRDRKDTADCSLGDWKSLHDECRKLFRVERFEDAIKCFTLILKTCPDAPLMVRDHRAATYIKVGDLTAALRDGRKMIQEAEQDCMGYLRTGRILKLMGQQNQAMKIYKLGIDKIPWTVPDRKLLRIQHARLVYKKRNDPLRALPLELIEMTLKYLDFTEVVQLRQVSKSWQQFIDTFPNLWSHLDFSNARRPMALSTVRKYVDRSKGKVTRVSLGRFVLREQKVPHYIASHCQELQELRVPEGYVPQSVFNAAPYASKLKTLIVTSQSRIASWRVMQVLSLCPNLETAKFSTVTPSGWRFNEHINSPLLNLRSLTMKSSLRNPRRSHPQDQTIIPLNEFICRMPNLRELSLSQWAMEKVDPFPVQYFSTSQTLETLIMRGCHVYAPPGPFLPSSLRYLDMERCTSENASPMEWNAPPTELVWLSIAGMVVIPLDTFIKWLEPNKGKLRYIDASGIPDNRHYWKALGEMGFLAGVEELKFNSSELSDKTIVALSTKLPVLKKLHLKHTMITGVGLKAVVTKLQGTLEFLDLDGCNRMGFDAVEWARNKGIKVSFTFADVKKRRRRTLEDY</sequence>
<dbReference type="SMART" id="SM00256">
    <property type="entry name" value="FBOX"/>
    <property type="match status" value="1"/>
</dbReference>
<feature type="domain" description="F-box" evidence="1">
    <location>
        <begin position="148"/>
        <end position="195"/>
    </location>
</feature>
<evidence type="ECO:0000259" key="1">
    <source>
        <dbReference type="PROSITE" id="PS50181"/>
    </source>
</evidence>
<proteinExistence type="predicted"/>
<accession>A0ABR4A9C3</accession>
<gene>
    <name evidence="2" type="ORF">N7G274_005287</name>
</gene>
<reference evidence="2 3" key="1">
    <citation type="submission" date="2024-09" db="EMBL/GenBank/DDBJ databases">
        <title>Rethinking Asexuality: The Enigmatic Case of Functional Sexual Genes in Lepraria (Stereocaulaceae).</title>
        <authorList>
            <person name="Doellman M."/>
            <person name="Sun Y."/>
            <person name="Barcenas-Pena A."/>
            <person name="Lumbsch H.T."/>
            <person name="Grewe F."/>
        </authorList>
    </citation>
    <scope>NUCLEOTIDE SEQUENCE [LARGE SCALE GENOMIC DNA]</scope>
    <source>
        <strain evidence="2 3">Mercado 3170</strain>
    </source>
</reference>
<dbReference type="InterPro" id="IPR001810">
    <property type="entry name" value="F-box_dom"/>
</dbReference>
<organism evidence="2 3">
    <name type="scientific">Stereocaulon virgatum</name>
    <dbReference type="NCBI Taxonomy" id="373712"/>
    <lineage>
        <taxon>Eukaryota</taxon>
        <taxon>Fungi</taxon>
        <taxon>Dikarya</taxon>
        <taxon>Ascomycota</taxon>
        <taxon>Pezizomycotina</taxon>
        <taxon>Lecanoromycetes</taxon>
        <taxon>OSLEUM clade</taxon>
        <taxon>Lecanoromycetidae</taxon>
        <taxon>Lecanorales</taxon>
        <taxon>Lecanorineae</taxon>
        <taxon>Stereocaulaceae</taxon>
        <taxon>Stereocaulon</taxon>
    </lineage>
</organism>
<evidence type="ECO:0000313" key="3">
    <source>
        <dbReference type="Proteomes" id="UP001590950"/>
    </source>
</evidence>
<dbReference type="Gene3D" id="3.80.10.10">
    <property type="entry name" value="Ribonuclease Inhibitor"/>
    <property type="match status" value="1"/>
</dbReference>
<dbReference type="Gene3D" id="1.25.40.10">
    <property type="entry name" value="Tetratricopeptide repeat domain"/>
    <property type="match status" value="1"/>
</dbReference>
<dbReference type="SUPFAM" id="SSF48452">
    <property type="entry name" value="TPR-like"/>
    <property type="match status" value="1"/>
</dbReference>
<dbReference type="SUPFAM" id="SSF81383">
    <property type="entry name" value="F-box domain"/>
    <property type="match status" value="1"/>
</dbReference>
<dbReference type="Gene3D" id="1.20.1280.50">
    <property type="match status" value="1"/>
</dbReference>
<dbReference type="Pfam" id="PF00646">
    <property type="entry name" value="F-box"/>
    <property type="match status" value="1"/>
</dbReference>
<dbReference type="PANTHER" id="PTHR38926">
    <property type="entry name" value="F-BOX DOMAIN CONTAINING PROTEIN, EXPRESSED"/>
    <property type="match status" value="1"/>
</dbReference>
<dbReference type="Proteomes" id="UP001590950">
    <property type="component" value="Unassembled WGS sequence"/>
</dbReference>
<name>A0ABR4A9C3_9LECA</name>
<protein>
    <recommendedName>
        <fullName evidence="1">F-box domain-containing protein</fullName>
    </recommendedName>
</protein>
<comment type="caution">
    <text evidence="2">The sequence shown here is derived from an EMBL/GenBank/DDBJ whole genome shotgun (WGS) entry which is preliminary data.</text>
</comment>
<evidence type="ECO:0000313" key="2">
    <source>
        <dbReference type="EMBL" id="KAL2042099.1"/>
    </source>
</evidence>
<dbReference type="InterPro" id="IPR036047">
    <property type="entry name" value="F-box-like_dom_sf"/>
</dbReference>